<gene>
    <name evidence="2" type="ORF">M8330_00300</name>
</gene>
<dbReference type="AlphaFoldDB" id="A0A9X2ID73"/>
<protein>
    <submittedName>
        <fullName evidence="2">DUF4192 domain-containing protein</fullName>
    </submittedName>
</protein>
<dbReference type="EMBL" id="JAMOIL010000001">
    <property type="protein sequence ID" value="MCM0618728.1"/>
    <property type="molecule type" value="Genomic_DNA"/>
</dbReference>
<dbReference type="InterPro" id="IPR025447">
    <property type="entry name" value="DUF4192"/>
</dbReference>
<dbReference type="RefSeq" id="WP_250825699.1">
    <property type="nucleotide sequence ID" value="NZ_JAMOIL010000001.1"/>
</dbReference>
<proteinExistence type="predicted"/>
<feature type="region of interest" description="Disordered" evidence="1">
    <location>
        <begin position="1"/>
        <end position="20"/>
    </location>
</feature>
<keyword evidence="3" id="KW-1185">Reference proteome</keyword>
<accession>A0A9X2ID73</accession>
<evidence type="ECO:0000313" key="3">
    <source>
        <dbReference type="Proteomes" id="UP001139485"/>
    </source>
</evidence>
<organism evidence="2 3">
    <name type="scientific">Nocardioides bruguierae</name>
    <dbReference type="NCBI Taxonomy" id="2945102"/>
    <lineage>
        <taxon>Bacteria</taxon>
        <taxon>Bacillati</taxon>
        <taxon>Actinomycetota</taxon>
        <taxon>Actinomycetes</taxon>
        <taxon>Propionibacteriales</taxon>
        <taxon>Nocardioidaceae</taxon>
        <taxon>Nocardioides</taxon>
    </lineage>
</organism>
<comment type="caution">
    <text evidence="2">The sequence shown here is derived from an EMBL/GenBank/DDBJ whole genome shotgun (WGS) entry which is preliminary data.</text>
</comment>
<evidence type="ECO:0000313" key="2">
    <source>
        <dbReference type="EMBL" id="MCM0618728.1"/>
    </source>
</evidence>
<dbReference type="Proteomes" id="UP001139485">
    <property type="component" value="Unassembled WGS sequence"/>
</dbReference>
<reference evidence="2" key="1">
    <citation type="submission" date="2022-05" db="EMBL/GenBank/DDBJ databases">
        <authorList>
            <person name="Tuo L."/>
        </authorList>
    </citation>
    <scope>NUCLEOTIDE SEQUENCE</scope>
    <source>
        <strain evidence="2">BSK12Z-4</strain>
    </source>
</reference>
<dbReference type="Pfam" id="PF13830">
    <property type="entry name" value="DUF4192"/>
    <property type="match status" value="1"/>
</dbReference>
<evidence type="ECO:0000256" key="1">
    <source>
        <dbReference type="SAM" id="MobiDB-lite"/>
    </source>
</evidence>
<sequence>MTPAPRTSVPHPGRPARYTARSPEDLVALVPVVLGFEPSESVTMLTFGATRQFHARVDLPPVDDRGGHALAEVVDSLLEPSLRHGVRRVVLVLHARRRRQARRTAEALERAFTAAGIEVVEALRVDGGAWWPAAGPGATGEGTPLPDGPHPFAVRSVVEGRVTHGSREDLAATLARDEEATGAVERALEPAPGSAYGAVARSAAAVTDLLDRRVPGSAAASDAEVAGLLLALEDVDARDAAWMHMRRDTAPDHVGFWTDVVRRAPEPHVADAAAMLGFAAWLAGHGALAWCALDRCLEVEPDHPMAVQVSFLLEHAVPPHDWDRVSRAG</sequence>
<name>A0A9X2ID73_9ACTN</name>